<sequence length="368" mass="41391">MLCRPTSTLRSYIHHAIPRPRSCTRSPPCIPMSTASVTKKPRTTPLIGTHSGTFHADEALAVFLLRLLPEYGQAEIVRSRDPTVLDECTVVVDVGGTYEPERLRFDHHQRGFNETFGHGFVTKLSSAGLVYKHFGRAILSHVLDLPQHSPSIDTLYLKLYADFVEAFDGIDNGIAAQSGPSLYKSRTDISSRIGHLNPRWNEPYSDAILDERFLKASHLAGTELLERVDYTAKAWLPAREIVLEALQSRKEVHGSGRILLFPMFAPWKEHLHLLEQELCIPESERPWYVLYPEGSDMSEKWRVQAVPMTQESFELRHPLPEAWRGVRDDALSKLTGIDGCIFVHAAGFIGGNQSKEGAMKMAIEALHF</sequence>
<proteinExistence type="inferred from homology"/>
<dbReference type="HOGENOM" id="CLU_051576_0_0_1"/>
<reference evidence="2" key="2">
    <citation type="submission" date="2010-11" db="EMBL/GenBank/DDBJ databases">
        <authorList>
            <consortium name="The Broad Institute Genome Sequencing Platform"/>
            <person name="Earl A."/>
            <person name="Ward D."/>
            <person name="Feldgarden M."/>
            <person name="Gevers D."/>
            <person name="Butler R."/>
            <person name="Young S.K."/>
            <person name="Zeng Q."/>
            <person name="Gargeya S."/>
            <person name="Fitzgerald M."/>
            <person name="Haas B."/>
            <person name="Abouelleil A."/>
            <person name="Alvarado L."/>
            <person name="Arachchi H.M."/>
            <person name="Berlin A."/>
            <person name="Brown A."/>
            <person name="Chapman S.B."/>
            <person name="Chen Z."/>
            <person name="Dunbar C."/>
            <person name="Freedman E."/>
            <person name="Gearin G."/>
            <person name="Gellesch M."/>
            <person name="Goldberg J."/>
            <person name="Griggs A."/>
            <person name="Gujja S."/>
            <person name="Heilman E."/>
            <person name="Heiman D."/>
            <person name="Howarth C."/>
            <person name="Larson L."/>
            <person name="Lui A."/>
            <person name="MacDonald P.J.P."/>
            <person name="Mehta T."/>
            <person name="Montmayeur A."/>
            <person name="Murphy C."/>
            <person name="Neiman D."/>
            <person name="Pearson M."/>
            <person name="Priest M."/>
            <person name="Roberts A."/>
            <person name="Saif S."/>
            <person name="Shea T."/>
            <person name="Shenoy N."/>
            <person name="Sisk P."/>
            <person name="Stolte C."/>
            <person name="Sykes S."/>
            <person name="White J."/>
            <person name="Yandava C."/>
            <person name="Wortman J."/>
            <person name="Nusbaum C."/>
            <person name="Birren B."/>
        </authorList>
    </citation>
    <scope>NUCLEOTIDE SEQUENCE</scope>
    <source>
        <strain evidence="2">P1A1 Lamole</strain>
    </source>
</reference>
<dbReference type="OMA" id="FHCDEVV"/>
<dbReference type="GO" id="GO:0005634">
    <property type="term" value="C:nucleus"/>
    <property type="evidence" value="ECO:0007669"/>
    <property type="project" value="TreeGrafter"/>
</dbReference>
<dbReference type="FunCoup" id="U5H7I4">
    <property type="interactions" value="950"/>
</dbReference>
<keyword evidence="4" id="KW-1185">Reference proteome</keyword>
<dbReference type="Proteomes" id="UP000017200">
    <property type="component" value="Unassembled WGS sequence"/>
</dbReference>
<comment type="similarity">
    <text evidence="1">Belongs to the MYG1 family.</text>
</comment>
<dbReference type="InParanoid" id="U5H7I4"/>
<dbReference type="Pfam" id="PF03690">
    <property type="entry name" value="MYG1_exonuc"/>
    <property type="match status" value="1"/>
</dbReference>
<dbReference type="EnsemblFungi" id="MVLG_03213T0">
    <property type="protein sequence ID" value="MVLG_03213T0"/>
    <property type="gene ID" value="MVLG_03213"/>
</dbReference>
<dbReference type="AlphaFoldDB" id="U5H7I4"/>
<accession>U5H7I4</accession>
<reference evidence="2 4" key="3">
    <citation type="journal article" date="2015" name="BMC Genomics">
        <title>Sex and parasites: genomic and transcriptomic analysis of Microbotryum lychnidis-dioicae, the biotrophic and plant-castrating anther smut fungus.</title>
        <authorList>
            <person name="Perlin M.H."/>
            <person name="Amselem J."/>
            <person name="Fontanillas E."/>
            <person name="Toh S.S."/>
            <person name="Chen Z."/>
            <person name="Goldberg J."/>
            <person name="Duplessis S."/>
            <person name="Henrissat B."/>
            <person name="Young S."/>
            <person name="Zeng Q."/>
            <person name="Aguileta G."/>
            <person name="Petit E."/>
            <person name="Badouin H."/>
            <person name="Andrews J."/>
            <person name="Razeeq D."/>
            <person name="Gabaldon T."/>
            <person name="Quesneville H."/>
            <person name="Giraud T."/>
            <person name="Hood M.E."/>
            <person name="Schultz D.J."/>
            <person name="Cuomo C.A."/>
        </authorList>
    </citation>
    <scope>NUCLEOTIDE SEQUENCE [LARGE SCALE GENOMIC DNA]</scope>
    <source>
        <strain evidence="4">p1A1 Lamole</strain>
        <strain evidence="2">P1A1 Lamole</strain>
    </source>
</reference>
<reference evidence="3" key="4">
    <citation type="submission" date="2015-06" db="UniProtKB">
        <authorList>
            <consortium name="EnsemblFungi"/>
        </authorList>
    </citation>
    <scope>IDENTIFICATION</scope>
</reference>
<gene>
    <name evidence="2" type="ORF">MVLG_03213</name>
</gene>
<dbReference type="EMBL" id="GL541671">
    <property type="protein sequence ID" value="KDE06425.1"/>
    <property type="molecule type" value="Genomic_DNA"/>
</dbReference>
<dbReference type="OrthoDB" id="10265310at2759"/>
<protein>
    <recommendedName>
        <fullName evidence="5">GAMM1 protein</fullName>
    </recommendedName>
</protein>
<dbReference type="GO" id="GO:0005737">
    <property type="term" value="C:cytoplasm"/>
    <property type="evidence" value="ECO:0007669"/>
    <property type="project" value="TreeGrafter"/>
</dbReference>
<dbReference type="STRING" id="683840.U5H7I4"/>
<dbReference type="InterPro" id="IPR003226">
    <property type="entry name" value="MYG1_exonuclease"/>
</dbReference>
<evidence type="ECO:0000256" key="1">
    <source>
        <dbReference type="ARBA" id="ARBA00010105"/>
    </source>
</evidence>
<reference evidence="4" key="1">
    <citation type="submission" date="2010-11" db="EMBL/GenBank/DDBJ databases">
        <title>The genome sequence of Microbotryum violaceum strain p1A1 Lamole.</title>
        <authorList>
            <person name="Cuomo C."/>
            <person name="Perlin M."/>
            <person name="Young S.K."/>
            <person name="Zeng Q."/>
            <person name="Gargeya S."/>
            <person name="Alvarado L."/>
            <person name="Berlin A."/>
            <person name="Chapman S.B."/>
            <person name="Chen Z."/>
            <person name="Freedman E."/>
            <person name="Gellesch M."/>
            <person name="Goldberg J."/>
            <person name="Griggs A."/>
            <person name="Gujja S."/>
            <person name="Heilman E."/>
            <person name="Heiman D."/>
            <person name="Howarth C."/>
            <person name="Mehta T."/>
            <person name="Neiman D."/>
            <person name="Pearson M."/>
            <person name="Roberts A."/>
            <person name="Saif S."/>
            <person name="Shea T."/>
            <person name="Shenoy N."/>
            <person name="Sisk P."/>
            <person name="Stolte C."/>
            <person name="Sykes S."/>
            <person name="White J."/>
            <person name="Yandava C."/>
            <person name="Haas B."/>
            <person name="Nusbaum C."/>
            <person name="Birren B."/>
        </authorList>
    </citation>
    <scope>NUCLEOTIDE SEQUENCE [LARGE SCALE GENOMIC DNA]</scope>
    <source>
        <strain evidence="4">p1A1 Lamole</strain>
    </source>
</reference>
<name>U5H7I4_USTV1</name>
<dbReference type="PANTHER" id="PTHR11215">
    <property type="entry name" value="METAL DEPENDENT HYDROLASE - RELATED"/>
    <property type="match status" value="1"/>
</dbReference>
<evidence type="ECO:0000313" key="3">
    <source>
        <dbReference type="EnsemblFungi" id="MVLG_03213T0"/>
    </source>
</evidence>
<evidence type="ECO:0008006" key="5">
    <source>
        <dbReference type="Google" id="ProtNLM"/>
    </source>
</evidence>
<dbReference type="PANTHER" id="PTHR11215:SF1">
    <property type="entry name" value="MYG1 EXONUCLEASE"/>
    <property type="match status" value="1"/>
</dbReference>
<organism evidence="2">
    <name type="scientific">Microbotryum lychnidis-dioicae (strain p1A1 Lamole / MvSl-1064)</name>
    <name type="common">Anther smut fungus</name>
    <dbReference type="NCBI Taxonomy" id="683840"/>
    <lineage>
        <taxon>Eukaryota</taxon>
        <taxon>Fungi</taxon>
        <taxon>Dikarya</taxon>
        <taxon>Basidiomycota</taxon>
        <taxon>Pucciniomycotina</taxon>
        <taxon>Microbotryomycetes</taxon>
        <taxon>Microbotryales</taxon>
        <taxon>Microbotryaceae</taxon>
        <taxon>Microbotryum</taxon>
    </lineage>
</organism>
<dbReference type="EMBL" id="AEIJ01000298">
    <property type="status" value="NOT_ANNOTATED_CDS"/>
    <property type="molecule type" value="Genomic_DNA"/>
</dbReference>
<evidence type="ECO:0000313" key="2">
    <source>
        <dbReference type="EMBL" id="KDE06425.1"/>
    </source>
</evidence>
<evidence type="ECO:0000313" key="4">
    <source>
        <dbReference type="Proteomes" id="UP000017200"/>
    </source>
</evidence>